<feature type="compositionally biased region" description="Basic and acidic residues" evidence="1">
    <location>
        <begin position="1"/>
        <end position="13"/>
    </location>
</feature>
<evidence type="ECO:0000313" key="2">
    <source>
        <dbReference type="EMBL" id="CZS92202.1"/>
    </source>
</evidence>
<organism evidence="2 3">
    <name type="scientific">Rhynchosporium agropyri</name>
    <dbReference type="NCBI Taxonomy" id="914238"/>
    <lineage>
        <taxon>Eukaryota</taxon>
        <taxon>Fungi</taxon>
        <taxon>Dikarya</taxon>
        <taxon>Ascomycota</taxon>
        <taxon>Pezizomycotina</taxon>
        <taxon>Leotiomycetes</taxon>
        <taxon>Helotiales</taxon>
        <taxon>Ploettnerulaceae</taxon>
        <taxon>Rhynchosporium</taxon>
    </lineage>
</organism>
<protein>
    <submittedName>
        <fullName evidence="2">Uncharacterized protein</fullName>
    </submittedName>
</protein>
<feature type="region of interest" description="Disordered" evidence="1">
    <location>
        <begin position="1"/>
        <end position="29"/>
    </location>
</feature>
<gene>
    <name evidence="2" type="ORF">RAG0_02675</name>
</gene>
<evidence type="ECO:0000256" key="1">
    <source>
        <dbReference type="SAM" id="MobiDB-lite"/>
    </source>
</evidence>
<proteinExistence type="predicted"/>
<dbReference type="Proteomes" id="UP000178912">
    <property type="component" value="Unassembled WGS sequence"/>
</dbReference>
<dbReference type="AlphaFoldDB" id="A0A1E1K2I7"/>
<keyword evidence="3" id="KW-1185">Reference proteome</keyword>
<name>A0A1E1K2I7_9HELO</name>
<dbReference type="EMBL" id="FJUX01000011">
    <property type="protein sequence ID" value="CZS92202.1"/>
    <property type="molecule type" value="Genomic_DNA"/>
</dbReference>
<sequence length="60" mass="6902">MSRLKREDAHQPLKSEGSTNPNEKDRTGRYAIFKRASKLTSVSHQWLLQDSTKSLSRELS</sequence>
<reference evidence="3" key="1">
    <citation type="submission" date="2016-03" db="EMBL/GenBank/DDBJ databases">
        <authorList>
            <person name="Guldener U."/>
        </authorList>
    </citation>
    <scope>NUCLEOTIDE SEQUENCE [LARGE SCALE GENOMIC DNA]</scope>
    <source>
        <strain evidence="3">04CH-RAC-A.6.1</strain>
    </source>
</reference>
<evidence type="ECO:0000313" key="3">
    <source>
        <dbReference type="Proteomes" id="UP000178912"/>
    </source>
</evidence>
<accession>A0A1E1K2I7</accession>